<feature type="region of interest" description="C-terminal hotdog fold" evidence="6">
    <location>
        <begin position="1461"/>
        <end position="1612"/>
    </location>
</feature>
<dbReference type="GO" id="GO:0004315">
    <property type="term" value="F:3-oxoacyl-[acyl-carrier-protein] synthase activity"/>
    <property type="evidence" value="ECO:0007669"/>
    <property type="project" value="InterPro"/>
</dbReference>
<dbReference type="GO" id="GO:0031177">
    <property type="term" value="F:phosphopantetheine binding"/>
    <property type="evidence" value="ECO:0007669"/>
    <property type="project" value="InterPro"/>
</dbReference>
<dbReference type="Pfam" id="PF18558">
    <property type="entry name" value="HTH_51"/>
    <property type="match status" value="1"/>
</dbReference>
<evidence type="ECO:0000256" key="7">
    <source>
        <dbReference type="SAM" id="MobiDB-lite"/>
    </source>
</evidence>
<dbReference type="Pfam" id="PF07993">
    <property type="entry name" value="NAD_binding_4"/>
    <property type="match status" value="1"/>
</dbReference>
<dbReference type="SUPFAM" id="SSF55048">
    <property type="entry name" value="Probable ACP-binding domain of malonyl-CoA ACP transacylase"/>
    <property type="match status" value="1"/>
</dbReference>
<dbReference type="Gene3D" id="3.40.366.10">
    <property type="entry name" value="Malonyl-Coenzyme A Acyl Carrier Protein, domain 2"/>
    <property type="match status" value="2"/>
</dbReference>
<dbReference type="Pfam" id="PF16073">
    <property type="entry name" value="SAT"/>
    <property type="match status" value="1"/>
</dbReference>
<dbReference type="Gene3D" id="3.40.50.720">
    <property type="entry name" value="NAD(P)-binding Rossmann-like Domain"/>
    <property type="match status" value="1"/>
</dbReference>
<reference evidence="11" key="1">
    <citation type="submission" date="2021-03" db="EMBL/GenBank/DDBJ databases">
        <title>Revisited historic fungal species revealed as producer of novel bioactive compounds through whole genome sequencing and comparative genomics.</title>
        <authorList>
            <person name="Vignolle G.A."/>
            <person name="Hochenegger N."/>
            <person name="Mach R.L."/>
            <person name="Mach-Aigner A.R."/>
            <person name="Javad Rahimi M."/>
            <person name="Salim K.A."/>
            <person name="Chan C.M."/>
            <person name="Lim L.B.L."/>
            <person name="Cai F."/>
            <person name="Druzhinina I.S."/>
            <person name="U'Ren J.M."/>
            <person name="Derntl C."/>
        </authorList>
    </citation>
    <scope>NUCLEOTIDE SEQUENCE</scope>
    <source>
        <strain evidence="11">TUCIM 5799</strain>
    </source>
</reference>
<dbReference type="InterPro" id="IPR013120">
    <property type="entry name" value="FAR_NAD-bd"/>
</dbReference>
<evidence type="ECO:0008006" key="13">
    <source>
        <dbReference type="Google" id="ProtNLM"/>
    </source>
</evidence>
<dbReference type="SUPFAM" id="SSF53335">
    <property type="entry name" value="S-adenosyl-L-methionine-dependent methyltransferases"/>
    <property type="match status" value="1"/>
</dbReference>
<sequence length="2611" mass="286116">MGVAHRESQHGSRVFLFGSETSLLDSGLPQKLCNQLHEVSSYEWILEAVDGLPTLWAAAVKVVPELQQSNVEGHLEALRTSLKTGVFSGALFPAPNVILIPLSIIVHLTQYSEYLRATLPGLADTDQLPSSFTDESETLGLSTGLLSAIAVSCSRSLAELHQHGAVAVGLGMLIGALVDAQDFSAGQDGGSMTLSVDLSSQEPVLGLNKVLEQFPETYNSIILRDDESLLVTPKHTGQVLIGQLKAAGIRVRKTTQSGRLHWPGNHEVARAVVEICDRNPKLQFIGPKEMAMPVRLDSGGHYISNGTLHDIAVQHILLKKSEWPKTFGLLDLSLQAEINTSIIHFGEDHCIPYALAEKLGSRLIQITDVDLSAPKIQKAPSDGSEPILHNLPDDRIAVIGMACHVPGAEDLQEYWDIISRGLSQHREVPSDRFNMQTPFRESDPNRKWYGNFLQNYDAFDHKFFKKSPREMASTDPQHRLILKLAYQAVEQSGYFGVPDFDKHIGCYVGVGNNDYDRNISCYPANAYTATGNLKSFIAGKVSHYFGWTGPSLTVDSACSSSGVAVHQACRAILNGECTSALAGGVNVFTNPEWFHNLAGAYFLSPTGQCKPFDASSDGYCRGEGAGVVFLKKLSSAVSDGDQILGVIASTGAYQNQNCTTITAPSATSLAELFKDVVRQAKLEPSAISVVEAHGTGTPVGDPAEYDGVRRVLGGSIRSDTLSLTAVKGILGHTEFASGILSLLKVLLMVNEGYVPPQPGFNTINPLLNARAEDLIEIPKALKTWDVSFRAALVNNYGASGSNVSMVVTEAPNWPRRISPKSSVQITSAGNSFPFWLSGSDTQSLRSYSTKLRYFLQKNANSPKLLSLANLSFQLSRQSNRSLPQALVFKATSVADLEQKLISFENGDNSIAANPRPSARPVILCFGGQISSFIGLDQELYHRVGVLRSHLDHCDAMCQSLGFGSIYPWIFQKSAIDDITKLQTALFATQYSCAMAWIDSGVEVAAVVGHSFGELTALCIAGVCSLKDALGVIAGRATLIRDGWGPDKGAMLAVESDLADVEALISKANVNFQGTGSVSIACYNGPRSFTLAGTTDIVNFTEDLAKSDPAFSGFRMKRLNVTHAFHSAAVDPLMGDLKTIGRGITFRQPTIAVERSTETGAFAKFDSEFLARHMRDPVYFDHAVHRLAKERPSAIWLEAGSNSTITTMASRALGKAASSHHFQSINITSEGSLSLLADATASLWKAGLNVTFWAHHSKQVSDYTPLLLPPYQFEQSRHWLDLKEVPQLEVPVTELVMPDETPKTLTVFLGNQDQSSSSARFRVNTAHEKFEIPTKAYNLADLGAVTPGSSQLEFVLDALSNLRPDYKDIGLQPEIRGILYHNILVHDASLILYIDITAKDHEGLTWDWVLHGTGTSGATTDYSSGTVMFRLANDHQLQDHYASLTRLSGRKQCLRLLQGNDADDVLQGPNIYRAFKQVINYQDPLRLVTKISGKDNETAGRVTAVQNEGPWINSILTESLFQVPSISINLMGHTSEPSETGIFICDKISQWLRSPTSSETRPLPEVWEVFAVQHQQSESRYVSDIFAFNPRDGSLVEVLLGASFQRMSFPTIRSILTGDVQSGVQSSFAGVTPDSTHISAIPSPKIVPLPIVAPSAAPQERKIAPRVSKPRGPDVTTKTREMVCNLSGLEPEEIKDDSDLVELGIDSLMAMELVREVEAAFKCTLENDQLMELTDFNSLVLCIRSTLGLAAEEGLEERIEVVAKTSGTAPGISSVPGASITPNSTKLDRPNGAEEKMNTNGNGSAWDPTTIRSVFEEIKWATDDSIIEGQLNNYSNDVIPRSTEICVAYIVDGFEKLGCSIRSASPGQQLERVQYLPKHERYMKLMYDLLERDARLIDIDGSTITRTSVPAPPRSVETLVQELLQAEPVHAAEHQLTAIVGPKFADLITGKEDGVQVIFGLPESKQIASDMYSKSPVNTAWIKQIGGFIQQLLENRPKNGEPIRIFEIGAGTGGTTSRMVPILHALGVPVIYTMTDISGSMIATARRRFKQYPFMEFKVHDIESEPDPKLLQSQHIILATNCVHATRNLSISLRNLHRILRPDGFLMLLEMTEQVPWVDFSFGLLEGWWLFEDGRDYVLQPATYWEKILQSVGYGHIDWTDGELPEAKLQRLIIAYASGPRYDHAPKPLSPPVASQMELPDTTERQAVMDTYVHKYTKDFEPEECSTMSGSSPTPKKCVIVTGATGSLGGHIVSYLAQCPEIHQVVCLNRLSSSEATLRQKQALEMRGINLDASSMAKLKVIETDTSKPLLGLSQATYRSLVDTATHIVHSAWPMSLTRPIRTYEIQFKIVRNLINLASEVTAHRPTPFKFGFQFISSSAVVANYPQWTGKPLVPEETMTIESIPAGGYAEAKAVSEQILAKTLYQYPDRFHVSAVRIAQISGSNSNGYWNPTEYMPFLIRSSQVLKILPDLNGTLSWYPVDAVAATLGDLLLSNKTEDLIYHIDNPSRQNWRDMMSTIAHGLGLGTGPDTLVPFREWVDRVRQFKGTTAQNPALQLIDFFDHYFLPMSCGGLVLDTTKSSRHSKTLTAQGPVSEDLILKYIDCWKQSGFLD</sequence>
<evidence type="ECO:0000259" key="10">
    <source>
        <dbReference type="PROSITE" id="PS52019"/>
    </source>
</evidence>
<comment type="caution">
    <text evidence="6">Lacks conserved residue(s) required for the propagation of feature annotation.</text>
</comment>
<dbReference type="InterPro" id="IPR020841">
    <property type="entry name" value="PKS_Beta-ketoAc_synthase_dom"/>
</dbReference>
<dbReference type="GO" id="GO:0044550">
    <property type="term" value="P:secondary metabolite biosynthetic process"/>
    <property type="evidence" value="ECO:0007669"/>
    <property type="project" value="UniProtKB-ARBA"/>
</dbReference>
<dbReference type="InterPro" id="IPR018201">
    <property type="entry name" value="Ketoacyl_synth_AS"/>
</dbReference>
<dbReference type="InterPro" id="IPR009081">
    <property type="entry name" value="PP-bd_ACP"/>
</dbReference>
<name>A0A9Q0AGW5_9PEZI</name>
<dbReference type="InterPro" id="IPR006162">
    <property type="entry name" value="Ppantetheine_attach_site"/>
</dbReference>
<dbReference type="CDD" id="cd02440">
    <property type="entry name" value="AdoMet_MTases"/>
    <property type="match status" value="1"/>
</dbReference>
<dbReference type="SMART" id="SM00827">
    <property type="entry name" value="PKS_AT"/>
    <property type="match status" value="1"/>
</dbReference>
<protein>
    <recommendedName>
        <fullName evidence="13">Polyketide synthase</fullName>
    </recommendedName>
</protein>
<keyword evidence="12" id="KW-1185">Reference proteome</keyword>
<dbReference type="InterPro" id="IPR014031">
    <property type="entry name" value="Ketoacyl_synth_C"/>
</dbReference>
<dbReference type="GO" id="GO:0006633">
    <property type="term" value="P:fatty acid biosynthetic process"/>
    <property type="evidence" value="ECO:0007669"/>
    <property type="project" value="InterPro"/>
</dbReference>
<evidence type="ECO:0000259" key="8">
    <source>
        <dbReference type="PROSITE" id="PS50075"/>
    </source>
</evidence>
<dbReference type="CDD" id="cd00833">
    <property type="entry name" value="PKS"/>
    <property type="match status" value="1"/>
</dbReference>
<dbReference type="InterPro" id="IPR036736">
    <property type="entry name" value="ACP-like_sf"/>
</dbReference>
<dbReference type="Proteomes" id="UP000829685">
    <property type="component" value="Unassembled WGS sequence"/>
</dbReference>
<dbReference type="InterPro" id="IPR016039">
    <property type="entry name" value="Thiolase-like"/>
</dbReference>
<dbReference type="InterPro" id="IPR049900">
    <property type="entry name" value="PKS_mFAS_DH"/>
</dbReference>
<evidence type="ECO:0000259" key="9">
    <source>
        <dbReference type="PROSITE" id="PS52004"/>
    </source>
</evidence>
<evidence type="ECO:0000256" key="4">
    <source>
        <dbReference type="ARBA" id="ARBA00023268"/>
    </source>
</evidence>
<dbReference type="InterPro" id="IPR014030">
    <property type="entry name" value="Ketoacyl_synth_N"/>
</dbReference>
<dbReference type="Gene3D" id="3.40.47.10">
    <property type="match status" value="1"/>
</dbReference>
<dbReference type="InterPro" id="IPR013217">
    <property type="entry name" value="Methyltransf_12"/>
</dbReference>
<dbReference type="SUPFAM" id="SSF47336">
    <property type="entry name" value="ACP-like"/>
    <property type="match status" value="1"/>
</dbReference>
<dbReference type="PROSITE" id="PS52019">
    <property type="entry name" value="PKS_MFAS_DH"/>
    <property type="match status" value="1"/>
</dbReference>
<dbReference type="InterPro" id="IPR029063">
    <property type="entry name" value="SAM-dependent_MTases_sf"/>
</dbReference>
<dbReference type="InterPro" id="IPR032088">
    <property type="entry name" value="SAT"/>
</dbReference>
<dbReference type="SUPFAM" id="SSF52151">
    <property type="entry name" value="FabD/lysophospholipase-like"/>
    <property type="match status" value="1"/>
</dbReference>
<dbReference type="Gene3D" id="3.10.129.110">
    <property type="entry name" value="Polyketide synthase dehydratase"/>
    <property type="match status" value="1"/>
</dbReference>
<keyword evidence="1" id="KW-0596">Phosphopantetheine</keyword>
<feature type="domain" description="Ketosynthase family 3 (KS3)" evidence="9">
    <location>
        <begin position="393"/>
        <end position="809"/>
    </location>
</feature>
<dbReference type="InterPro" id="IPR042104">
    <property type="entry name" value="PKS_dehydratase_sf"/>
</dbReference>
<evidence type="ECO:0000256" key="2">
    <source>
        <dbReference type="ARBA" id="ARBA00022553"/>
    </source>
</evidence>
<gene>
    <name evidence="11" type="ORF">JX265_012308</name>
</gene>
<accession>A0A9Q0AGW5</accession>
<evidence type="ECO:0000256" key="3">
    <source>
        <dbReference type="ARBA" id="ARBA00022679"/>
    </source>
</evidence>
<comment type="caution">
    <text evidence="11">The sequence shown here is derived from an EMBL/GenBank/DDBJ whole genome shotgun (WGS) entry which is preliminary data.</text>
</comment>
<evidence type="ECO:0000256" key="6">
    <source>
        <dbReference type="PROSITE-ProRule" id="PRU01363"/>
    </source>
</evidence>
<evidence type="ECO:0000256" key="1">
    <source>
        <dbReference type="ARBA" id="ARBA00022450"/>
    </source>
</evidence>
<dbReference type="SMART" id="SM00825">
    <property type="entry name" value="PKS_KS"/>
    <property type="match status" value="1"/>
</dbReference>
<dbReference type="Gene3D" id="3.30.70.3290">
    <property type="match status" value="1"/>
</dbReference>
<dbReference type="PANTHER" id="PTHR45681:SF6">
    <property type="entry name" value="POLYKETIDE SYNTHASE 37"/>
    <property type="match status" value="1"/>
</dbReference>
<keyword evidence="3" id="KW-0808">Transferase</keyword>
<dbReference type="Pfam" id="PF00109">
    <property type="entry name" value="ketoacyl-synt"/>
    <property type="match status" value="1"/>
</dbReference>
<dbReference type="Gene3D" id="1.10.1200.10">
    <property type="entry name" value="ACP-like"/>
    <property type="match status" value="1"/>
</dbReference>
<feature type="compositionally biased region" description="Basic and acidic residues" evidence="7">
    <location>
        <begin position="1785"/>
        <end position="1796"/>
    </location>
</feature>
<dbReference type="InterPro" id="IPR036291">
    <property type="entry name" value="NAD(P)-bd_dom_sf"/>
</dbReference>
<keyword evidence="5" id="KW-0012">Acyltransferase</keyword>
<dbReference type="InterPro" id="IPR016035">
    <property type="entry name" value="Acyl_Trfase/lysoPLipase"/>
</dbReference>
<dbReference type="InterPro" id="IPR050444">
    <property type="entry name" value="Polyketide_Synthase"/>
</dbReference>
<feature type="domain" description="PKS/mFAS DH" evidence="10">
    <location>
        <begin position="1301"/>
        <end position="1612"/>
    </location>
</feature>
<dbReference type="InterPro" id="IPR014043">
    <property type="entry name" value="Acyl_transferase_dom"/>
</dbReference>
<feature type="domain" description="Carrier" evidence="8">
    <location>
        <begin position="1672"/>
        <end position="1746"/>
    </location>
</feature>
<dbReference type="Pfam" id="PF02801">
    <property type="entry name" value="Ketoacyl-synt_C"/>
    <property type="match status" value="1"/>
</dbReference>
<feature type="region of interest" description="Disordered" evidence="7">
    <location>
        <begin position="1772"/>
        <end position="1804"/>
    </location>
</feature>
<keyword evidence="4" id="KW-0511">Multifunctional enzyme</keyword>
<feature type="region of interest" description="N-terminal hotdog fold" evidence="6">
    <location>
        <begin position="1301"/>
        <end position="1433"/>
    </location>
</feature>
<dbReference type="PROSITE" id="PS50075">
    <property type="entry name" value="CARRIER"/>
    <property type="match status" value="1"/>
</dbReference>
<dbReference type="PROSITE" id="PS52004">
    <property type="entry name" value="KS3_2"/>
    <property type="match status" value="1"/>
</dbReference>
<dbReference type="SMART" id="SM00823">
    <property type="entry name" value="PKS_PP"/>
    <property type="match status" value="1"/>
</dbReference>
<dbReference type="PROSITE" id="PS00012">
    <property type="entry name" value="PHOSPHOPANTETHEINE"/>
    <property type="match status" value="1"/>
</dbReference>
<dbReference type="SUPFAM" id="SSF51735">
    <property type="entry name" value="NAD(P)-binding Rossmann-fold domains"/>
    <property type="match status" value="1"/>
</dbReference>
<dbReference type="InterPro" id="IPR016036">
    <property type="entry name" value="Malonyl_transacylase_ACP-bd"/>
</dbReference>
<dbReference type="InterPro" id="IPR001227">
    <property type="entry name" value="Ac_transferase_dom_sf"/>
</dbReference>
<dbReference type="InterPro" id="IPR041068">
    <property type="entry name" value="HTH_51"/>
</dbReference>
<evidence type="ECO:0000256" key="5">
    <source>
        <dbReference type="ARBA" id="ARBA00023315"/>
    </source>
</evidence>
<evidence type="ECO:0000313" key="11">
    <source>
        <dbReference type="EMBL" id="KAI1855120.1"/>
    </source>
</evidence>
<dbReference type="Pfam" id="PF00550">
    <property type="entry name" value="PP-binding"/>
    <property type="match status" value="1"/>
</dbReference>
<dbReference type="Gene3D" id="3.40.50.150">
    <property type="entry name" value="Vaccinia Virus protein VP39"/>
    <property type="match status" value="1"/>
</dbReference>
<keyword evidence="2" id="KW-0597">Phosphoprotein</keyword>
<organism evidence="11 12">
    <name type="scientific">Neoarthrinium moseri</name>
    <dbReference type="NCBI Taxonomy" id="1658444"/>
    <lineage>
        <taxon>Eukaryota</taxon>
        <taxon>Fungi</taxon>
        <taxon>Dikarya</taxon>
        <taxon>Ascomycota</taxon>
        <taxon>Pezizomycotina</taxon>
        <taxon>Sordariomycetes</taxon>
        <taxon>Xylariomycetidae</taxon>
        <taxon>Amphisphaeriales</taxon>
        <taxon>Apiosporaceae</taxon>
        <taxon>Neoarthrinium</taxon>
    </lineage>
</organism>
<dbReference type="InterPro" id="IPR020806">
    <property type="entry name" value="PKS_PP-bd"/>
</dbReference>
<dbReference type="Pfam" id="PF00698">
    <property type="entry name" value="Acyl_transf_1"/>
    <property type="match status" value="1"/>
</dbReference>
<proteinExistence type="predicted"/>
<dbReference type="PROSITE" id="PS00606">
    <property type="entry name" value="KS3_1"/>
    <property type="match status" value="1"/>
</dbReference>
<dbReference type="PANTHER" id="PTHR45681">
    <property type="entry name" value="POLYKETIDE SYNTHASE 44-RELATED"/>
    <property type="match status" value="1"/>
</dbReference>
<dbReference type="EMBL" id="JAFIMR010000051">
    <property type="protein sequence ID" value="KAI1855120.1"/>
    <property type="molecule type" value="Genomic_DNA"/>
</dbReference>
<dbReference type="Pfam" id="PF08242">
    <property type="entry name" value="Methyltransf_12"/>
    <property type="match status" value="1"/>
</dbReference>
<dbReference type="SUPFAM" id="SSF53901">
    <property type="entry name" value="Thiolase-like"/>
    <property type="match status" value="1"/>
</dbReference>
<evidence type="ECO:0000313" key="12">
    <source>
        <dbReference type="Proteomes" id="UP000829685"/>
    </source>
</evidence>